<protein>
    <submittedName>
        <fullName evidence="2">Uncharacterized protein</fullName>
    </submittedName>
</protein>
<evidence type="ECO:0000313" key="2">
    <source>
        <dbReference type="EMBL" id="MCI11748.1"/>
    </source>
</evidence>
<reference evidence="2 3" key="1">
    <citation type="journal article" date="2018" name="Front. Plant Sci.">
        <title>Red Clover (Trifolium pratense) and Zigzag Clover (T. medium) - A Picture of Genomic Similarities and Differences.</title>
        <authorList>
            <person name="Dluhosova J."/>
            <person name="Istvanek J."/>
            <person name="Nedelnik J."/>
            <person name="Repkova J."/>
        </authorList>
    </citation>
    <scope>NUCLEOTIDE SEQUENCE [LARGE SCALE GENOMIC DNA]</scope>
    <source>
        <strain evidence="3">cv. 10/8</strain>
        <tissue evidence="2">Leaf</tissue>
    </source>
</reference>
<feature type="region of interest" description="Disordered" evidence="1">
    <location>
        <begin position="77"/>
        <end position="102"/>
    </location>
</feature>
<sequence>TPRGVSSLWRRKRSNPLEEKRSHNKLVTTTTTVVVPIEPKLKLERNETDEPEQPLFQIWTEEVQRKKVTHLTTMEERLHGEKNDSLDEKGGATRVTQEKGQSKRELLVLELVPY</sequence>
<feature type="non-terminal residue" evidence="2">
    <location>
        <position position="1"/>
    </location>
</feature>
<accession>A0A392PI63</accession>
<dbReference type="EMBL" id="LXQA010081351">
    <property type="protein sequence ID" value="MCI11748.1"/>
    <property type="molecule type" value="Genomic_DNA"/>
</dbReference>
<dbReference type="Proteomes" id="UP000265520">
    <property type="component" value="Unassembled WGS sequence"/>
</dbReference>
<organism evidence="2 3">
    <name type="scientific">Trifolium medium</name>
    <dbReference type="NCBI Taxonomy" id="97028"/>
    <lineage>
        <taxon>Eukaryota</taxon>
        <taxon>Viridiplantae</taxon>
        <taxon>Streptophyta</taxon>
        <taxon>Embryophyta</taxon>
        <taxon>Tracheophyta</taxon>
        <taxon>Spermatophyta</taxon>
        <taxon>Magnoliopsida</taxon>
        <taxon>eudicotyledons</taxon>
        <taxon>Gunneridae</taxon>
        <taxon>Pentapetalae</taxon>
        <taxon>rosids</taxon>
        <taxon>fabids</taxon>
        <taxon>Fabales</taxon>
        <taxon>Fabaceae</taxon>
        <taxon>Papilionoideae</taxon>
        <taxon>50 kb inversion clade</taxon>
        <taxon>NPAAA clade</taxon>
        <taxon>Hologalegina</taxon>
        <taxon>IRL clade</taxon>
        <taxon>Trifolieae</taxon>
        <taxon>Trifolium</taxon>
    </lineage>
</organism>
<dbReference type="AlphaFoldDB" id="A0A392PI63"/>
<evidence type="ECO:0000256" key="1">
    <source>
        <dbReference type="SAM" id="MobiDB-lite"/>
    </source>
</evidence>
<keyword evidence="3" id="KW-1185">Reference proteome</keyword>
<comment type="caution">
    <text evidence="2">The sequence shown here is derived from an EMBL/GenBank/DDBJ whole genome shotgun (WGS) entry which is preliminary data.</text>
</comment>
<feature type="region of interest" description="Disordered" evidence="1">
    <location>
        <begin position="1"/>
        <end position="22"/>
    </location>
</feature>
<evidence type="ECO:0000313" key="3">
    <source>
        <dbReference type="Proteomes" id="UP000265520"/>
    </source>
</evidence>
<proteinExistence type="predicted"/>
<name>A0A392PI63_9FABA</name>